<evidence type="ECO:0000313" key="7">
    <source>
        <dbReference type="EMBL" id="MCU6697650.1"/>
    </source>
</evidence>
<dbReference type="InterPro" id="IPR020568">
    <property type="entry name" value="Ribosomal_Su5_D2-typ_SF"/>
</dbReference>
<proteinExistence type="predicted"/>
<keyword evidence="8" id="KW-1185">Reference proteome</keyword>
<comment type="caution">
    <text evidence="7">The sequence shown here is derived from an EMBL/GenBank/DDBJ whole genome shotgun (WGS) entry which is preliminary data.</text>
</comment>
<reference evidence="7 8" key="1">
    <citation type="journal article" date="2021" name="ISME Commun">
        <title>Automated analysis of genomic sequences facilitates high-throughput and comprehensive description of bacteria.</title>
        <authorList>
            <person name="Hitch T.C.A."/>
        </authorList>
    </citation>
    <scope>NUCLEOTIDE SEQUENCE [LARGE SCALE GENOMIC DNA]</scope>
    <source>
        <strain evidence="7 8">Sanger_04</strain>
    </source>
</reference>
<dbReference type="Proteomes" id="UP001652461">
    <property type="component" value="Unassembled WGS sequence"/>
</dbReference>
<protein>
    <submittedName>
        <fullName evidence="7">Bifunctional fucokinase/L-fucose-1-P-guanylyltransferase</fullName>
    </submittedName>
</protein>
<sequence>MKPQKIKNLFLRQSYQDAWEEYEKSLTRKYFIHWDYVILTASNEEQADAYQAQIDARLDAGRLPKETTYRVLPDPDGKRVGSGGATFHVMKYLSEQGGGADFFRGKRILVIHSGGDSKRVPQYSACGKLFSPVPRELPDGRRSTLFDEFMIGMAGMPSRFREGMLVLSGDVLLLFNPLQIDFTFHGAAAISIKEDVDTGKDHGVFLGNAEGYVANFLHKQSEERLRKLGAVNEHGAVDLDTGAIMLDCDLLESLFSLIGEDGKIVPEKYDRFVNERARISFYGDFLYPLASESTFEQFLKEKPEGDFCPELLACRKEIWEALHPYSLKLLCLSPAQFIHFGTTHELLKLVTEDIDNYEFLDWKRQVLGVEESEGANACSNSYIEKHTEIAESSYIEDSYIYDGSEVGENCVISAVTLRGERIPADTVLHGLKQKDGRFVVRVYGVQDNPKVTLEDGGAFLNSTLPDFLGNVGMQPGDLWADAEGAHYLWTAKLYPVCDTIEEAVAAAVKLLAIADGTADEATRGWYAAAKRLSLQESFEQADVKEITAWQAKLGTRVRIARFLLMLEERKSIEEIRAVFGEQGVTTSQVEKLRAIAEKSDFSIRMRIYYYLSKMTVGQVSEDLENQCFRYLCDSLYEASIGKAPAEESYHITRDEVKVELPIRVNFGGGWSDTPPYCNEHGGTVLNAAAKLNGILPVIVTVKKMDKPCIALASTDSGAYDEFTDVKVLQSCRDPFDTYALHKAALLACGIVPLNREATLEELLEKLGGGLYLSTAVMGIPRGSGLGTSSILAGACVKAIFEYIGKEVTENELYTHVLCMEQLMSTGGGWQDQVGGLTGGIKLVSTKPGLMQNIEVQHLNIPEEALQELKDRFVLIYTGQRRLARNLLREVVGGYIGSNPNSLEVLYEIQQVAVLMKFELEKGNIDGFAELLDRHWELSRRLDGGSTNTCIDQIFLSCEDLLAARMICGAGGGGFLQAILKKGCTKEQLRERIHSVFQDSGVDVWDCALV</sequence>
<accession>A0ABT2RZ91</accession>
<keyword evidence="2" id="KW-0547">Nucleotide-binding</keyword>
<evidence type="ECO:0000313" key="8">
    <source>
        <dbReference type="Proteomes" id="UP001652461"/>
    </source>
</evidence>
<keyword evidence="1" id="KW-0808">Transferase</keyword>
<dbReference type="Pfam" id="PF07959">
    <property type="entry name" value="Fucose_pyrophosphorylase"/>
    <property type="match status" value="1"/>
</dbReference>
<evidence type="ECO:0000256" key="2">
    <source>
        <dbReference type="ARBA" id="ARBA00022741"/>
    </source>
</evidence>
<dbReference type="InterPro" id="IPR006204">
    <property type="entry name" value="GHMP_kinase_N_dom"/>
</dbReference>
<dbReference type="InterPro" id="IPR012887">
    <property type="entry name" value="GDP_fucose_pyrophosphorylase"/>
</dbReference>
<dbReference type="PANTHER" id="PTHR32463">
    <property type="entry name" value="L-FUCOSE KINASE"/>
    <property type="match status" value="1"/>
</dbReference>
<dbReference type="SUPFAM" id="SSF55060">
    <property type="entry name" value="GHMP Kinase, C-terminal domain"/>
    <property type="match status" value="1"/>
</dbReference>
<dbReference type="InterPro" id="IPR011004">
    <property type="entry name" value="Trimer_LpxA-like_sf"/>
</dbReference>
<dbReference type="RefSeq" id="WP_158364260.1">
    <property type="nucleotide sequence ID" value="NZ_JAOQKC010000017.1"/>
</dbReference>
<dbReference type="InterPro" id="IPR001174">
    <property type="entry name" value="HddA/FKP"/>
</dbReference>
<organism evidence="7 8">
    <name type="scientific">Laedolimicola ammoniilytica</name>
    <dbReference type="NCBI Taxonomy" id="2981771"/>
    <lineage>
        <taxon>Bacteria</taxon>
        <taxon>Bacillati</taxon>
        <taxon>Bacillota</taxon>
        <taxon>Clostridia</taxon>
        <taxon>Lachnospirales</taxon>
        <taxon>Lachnospiraceae</taxon>
        <taxon>Laedolimicola</taxon>
    </lineage>
</organism>
<evidence type="ECO:0000256" key="1">
    <source>
        <dbReference type="ARBA" id="ARBA00022679"/>
    </source>
</evidence>
<dbReference type="SUPFAM" id="SSF51161">
    <property type="entry name" value="Trimeric LpxA-like enzymes"/>
    <property type="match status" value="1"/>
</dbReference>
<dbReference type="SUPFAM" id="SSF54211">
    <property type="entry name" value="Ribosomal protein S5 domain 2-like"/>
    <property type="match status" value="1"/>
</dbReference>
<dbReference type="Pfam" id="PF00288">
    <property type="entry name" value="GHMP_kinases_N"/>
    <property type="match status" value="1"/>
</dbReference>
<dbReference type="EMBL" id="JAOQKC010000017">
    <property type="protein sequence ID" value="MCU6697650.1"/>
    <property type="molecule type" value="Genomic_DNA"/>
</dbReference>
<dbReference type="Gene3D" id="3.30.230.120">
    <property type="match status" value="1"/>
</dbReference>
<dbReference type="Gene3D" id="2.160.10.10">
    <property type="entry name" value="Hexapeptide repeat proteins"/>
    <property type="match status" value="1"/>
</dbReference>
<dbReference type="PRINTS" id="PR00960">
    <property type="entry name" value="LMBPPROTEIN"/>
</dbReference>
<feature type="domain" description="GHMP kinase N-terminal" evidence="5">
    <location>
        <begin position="758"/>
        <end position="839"/>
    </location>
</feature>
<dbReference type="PANTHER" id="PTHR32463:SF0">
    <property type="entry name" value="L-FUCOSE KINASE"/>
    <property type="match status" value="1"/>
</dbReference>
<keyword evidence="3" id="KW-0418">Kinase</keyword>
<gene>
    <name evidence="7" type="ORF">OCV63_12215</name>
</gene>
<evidence type="ECO:0000259" key="6">
    <source>
        <dbReference type="Pfam" id="PF07959"/>
    </source>
</evidence>
<feature type="domain" description="GDP-fucose pyrophosphorylase" evidence="6">
    <location>
        <begin position="101"/>
        <end position="498"/>
    </location>
</feature>
<name>A0ABT2RZ91_9FIRM</name>
<evidence type="ECO:0000256" key="3">
    <source>
        <dbReference type="ARBA" id="ARBA00022777"/>
    </source>
</evidence>
<evidence type="ECO:0000259" key="5">
    <source>
        <dbReference type="Pfam" id="PF00288"/>
    </source>
</evidence>
<dbReference type="InterPro" id="IPR036554">
    <property type="entry name" value="GHMP_kinase_C_sf"/>
</dbReference>
<dbReference type="InterPro" id="IPR052203">
    <property type="entry name" value="GHMP_Kinase-Related"/>
</dbReference>
<keyword evidence="4" id="KW-0067">ATP-binding</keyword>
<evidence type="ECO:0000256" key="4">
    <source>
        <dbReference type="ARBA" id="ARBA00022840"/>
    </source>
</evidence>